<proteinExistence type="inferred from homology"/>
<dbReference type="CDD" id="cd00118">
    <property type="entry name" value="LysM"/>
    <property type="match status" value="1"/>
</dbReference>
<name>A0AA39Y0L5_9PEZI</name>
<reference evidence="6" key="1">
    <citation type="submission" date="2023-06" db="EMBL/GenBank/DDBJ databases">
        <title>Genome-scale phylogeny and comparative genomics of the fungal order Sordariales.</title>
        <authorList>
            <consortium name="Lawrence Berkeley National Laboratory"/>
            <person name="Hensen N."/>
            <person name="Bonometti L."/>
            <person name="Westerberg I."/>
            <person name="Brannstrom I.O."/>
            <person name="Guillou S."/>
            <person name="Cros-Aarteil S."/>
            <person name="Calhoun S."/>
            <person name="Haridas S."/>
            <person name="Kuo A."/>
            <person name="Mondo S."/>
            <person name="Pangilinan J."/>
            <person name="Riley R."/>
            <person name="Labutti K."/>
            <person name="Andreopoulos B."/>
            <person name="Lipzen A."/>
            <person name="Chen C."/>
            <person name="Yanf M."/>
            <person name="Daum C."/>
            <person name="Ng V."/>
            <person name="Clum A."/>
            <person name="Steindorff A."/>
            <person name="Ohm R."/>
            <person name="Martin F."/>
            <person name="Silar P."/>
            <person name="Natvig D."/>
            <person name="Lalanne C."/>
            <person name="Gautier V."/>
            <person name="Ament-Velasquez S.L."/>
            <person name="Kruys A."/>
            <person name="Hutchinson M.I."/>
            <person name="Powell A.J."/>
            <person name="Barry K."/>
            <person name="Miller A.N."/>
            <person name="Grigoriev I.V."/>
            <person name="Debuchy R."/>
            <person name="Gladieux P."/>
            <person name="Thoren M.H."/>
            <person name="Johannesson H."/>
        </authorList>
    </citation>
    <scope>NUCLEOTIDE SEQUENCE</scope>
    <source>
        <strain evidence="6">SMH2532-1</strain>
    </source>
</reference>
<dbReference type="InterPro" id="IPR036779">
    <property type="entry name" value="LysM_dom_sf"/>
</dbReference>
<dbReference type="InterPro" id="IPR052210">
    <property type="entry name" value="LysM1-like"/>
</dbReference>
<keyword evidence="4" id="KW-0732">Signal</keyword>
<evidence type="ECO:0000256" key="1">
    <source>
        <dbReference type="ARBA" id="ARBA00022669"/>
    </source>
</evidence>
<sequence length="257" mass="27530">MFPRPEYLTLNLAALGLQVASARSVQRAQQNIIPKFSYAPDTIKSCAWWLDNDGTWTCPKIEETFELSMTDFQRWNPSVSLPCDALPKDQSFCIAASDGRITVEVPVTVGPTVTVTGGPTVTVSRATTETVSTSMTVTVSSQTTLTVSAISTVVVSGITVPVTIPVSVPIPLVSTATVTTTITAPGRGRNGLSTPLPYQPGMVENCKSFYYVEQGETCNEIAARFHIEEGQIVAWNPSAKTDCTNLTAENYACVGIL</sequence>
<evidence type="ECO:0000256" key="2">
    <source>
        <dbReference type="ARBA" id="ARBA00023026"/>
    </source>
</evidence>
<dbReference type="AlphaFoldDB" id="A0AA39Y0L5"/>
<comment type="caution">
    <text evidence="6">The sequence shown here is derived from an EMBL/GenBank/DDBJ whole genome shotgun (WGS) entry which is preliminary data.</text>
</comment>
<comment type="similarity">
    <text evidence="3">Belongs to the secreted LysM effector family.</text>
</comment>
<keyword evidence="7" id="KW-1185">Reference proteome</keyword>
<protein>
    <recommendedName>
        <fullName evidence="5">LysM domain-containing protein</fullName>
    </recommendedName>
</protein>
<keyword evidence="1" id="KW-0147">Chitin-binding</keyword>
<feature type="signal peptide" evidence="4">
    <location>
        <begin position="1"/>
        <end position="22"/>
    </location>
</feature>
<accession>A0AA39Y0L5</accession>
<dbReference type="GO" id="GO:0008061">
    <property type="term" value="F:chitin binding"/>
    <property type="evidence" value="ECO:0007669"/>
    <property type="project" value="UniProtKB-KW"/>
</dbReference>
<dbReference type="Proteomes" id="UP001174936">
    <property type="component" value="Unassembled WGS sequence"/>
</dbReference>
<dbReference type="SMART" id="SM00257">
    <property type="entry name" value="LysM"/>
    <property type="match status" value="1"/>
</dbReference>
<organism evidence="6 7">
    <name type="scientific">Cercophora newfieldiana</name>
    <dbReference type="NCBI Taxonomy" id="92897"/>
    <lineage>
        <taxon>Eukaryota</taxon>
        <taxon>Fungi</taxon>
        <taxon>Dikarya</taxon>
        <taxon>Ascomycota</taxon>
        <taxon>Pezizomycotina</taxon>
        <taxon>Sordariomycetes</taxon>
        <taxon>Sordariomycetidae</taxon>
        <taxon>Sordariales</taxon>
        <taxon>Lasiosphaeriaceae</taxon>
        <taxon>Cercophora</taxon>
    </lineage>
</organism>
<evidence type="ECO:0000259" key="5">
    <source>
        <dbReference type="PROSITE" id="PS51782"/>
    </source>
</evidence>
<evidence type="ECO:0000313" key="6">
    <source>
        <dbReference type="EMBL" id="KAK0643786.1"/>
    </source>
</evidence>
<dbReference type="SUPFAM" id="SSF54106">
    <property type="entry name" value="LysM domain"/>
    <property type="match status" value="1"/>
</dbReference>
<dbReference type="Gene3D" id="3.10.350.10">
    <property type="entry name" value="LysM domain"/>
    <property type="match status" value="2"/>
</dbReference>
<dbReference type="InterPro" id="IPR018392">
    <property type="entry name" value="LysM"/>
</dbReference>
<dbReference type="EMBL" id="JAULSV010000005">
    <property type="protein sequence ID" value="KAK0643786.1"/>
    <property type="molecule type" value="Genomic_DNA"/>
</dbReference>
<dbReference type="PROSITE" id="PS51782">
    <property type="entry name" value="LYSM"/>
    <property type="match status" value="1"/>
</dbReference>
<dbReference type="PANTHER" id="PTHR34997:SF1">
    <property type="entry name" value="PEPTIDOGLYCAN-BINDING LYSIN DOMAIN"/>
    <property type="match status" value="1"/>
</dbReference>
<evidence type="ECO:0000256" key="3">
    <source>
        <dbReference type="ARBA" id="ARBA00044955"/>
    </source>
</evidence>
<feature type="domain" description="LysM" evidence="5">
    <location>
        <begin position="208"/>
        <end position="254"/>
    </location>
</feature>
<dbReference type="PANTHER" id="PTHR34997">
    <property type="entry name" value="AM15"/>
    <property type="match status" value="1"/>
</dbReference>
<dbReference type="Pfam" id="PF01476">
    <property type="entry name" value="LysM"/>
    <property type="match status" value="1"/>
</dbReference>
<gene>
    <name evidence="6" type="ORF">B0T16DRAFT_392255</name>
</gene>
<evidence type="ECO:0000256" key="4">
    <source>
        <dbReference type="SAM" id="SignalP"/>
    </source>
</evidence>
<evidence type="ECO:0000313" key="7">
    <source>
        <dbReference type="Proteomes" id="UP001174936"/>
    </source>
</evidence>
<feature type="chain" id="PRO_5041304678" description="LysM domain-containing protein" evidence="4">
    <location>
        <begin position="23"/>
        <end position="257"/>
    </location>
</feature>
<keyword evidence="2" id="KW-0843">Virulence</keyword>